<accession>A0A4R2NFM8</accession>
<evidence type="ECO:0000313" key="1">
    <source>
        <dbReference type="EMBL" id="TCP19998.1"/>
    </source>
</evidence>
<dbReference type="EMBL" id="SLXL01000023">
    <property type="protein sequence ID" value="TCP19998.1"/>
    <property type="molecule type" value="Genomic_DNA"/>
</dbReference>
<organism evidence="1 2">
    <name type="scientific">Rhodovulum adriaticum</name>
    <name type="common">Rhodopseudomonas adriatica</name>
    <dbReference type="NCBI Taxonomy" id="35804"/>
    <lineage>
        <taxon>Bacteria</taxon>
        <taxon>Pseudomonadati</taxon>
        <taxon>Pseudomonadota</taxon>
        <taxon>Alphaproteobacteria</taxon>
        <taxon>Rhodobacterales</taxon>
        <taxon>Paracoccaceae</taxon>
        <taxon>Rhodovulum</taxon>
    </lineage>
</organism>
<evidence type="ECO:0000313" key="2">
    <source>
        <dbReference type="Proteomes" id="UP000295733"/>
    </source>
</evidence>
<dbReference type="RefSeq" id="WP_132605777.1">
    <property type="nucleotide sequence ID" value="NZ_NRRP01000063.1"/>
</dbReference>
<protein>
    <submittedName>
        <fullName evidence="1">Uncharacterized protein</fullName>
    </submittedName>
</protein>
<name>A0A4R2NFM8_RHOAD</name>
<reference evidence="1 2" key="1">
    <citation type="submission" date="2019-03" db="EMBL/GenBank/DDBJ databases">
        <title>Genomic Encyclopedia of Type Strains, Phase IV (KMG-IV): sequencing the most valuable type-strain genomes for metagenomic binning, comparative biology and taxonomic classification.</title>
        <authorList>
            <person name="Goeker M."/>
        </authorList>
    </citation>
    <scope>NUCLEOTIDE SEQUENCE [LARGE SCALE GENOMIC DNA]</scope>
    <source>
        <strain evidence="1 2">DSM 2781</strain>
    </source>
</reference>
<proteinExistence type="predicted"/>
<gene>
    <name evidence="1" type="ORF">EV656_12310</name>
</gene>
<dbReference type="OrthoDB" id="9777345at2"/>
<sequence>MSNKLFMETGGIAGLTTGDFNVYGSGGIETVQVSGTAFLSIDQNVEVVEFTGAASDYLFSLSGNVVTVTTLDGTPVAEVAVSSVATSLRFADGAADLGIDFAAQAVTLGGAPISSEPGTVDPALDPADASSIAEVDPDRGSVFDLTSGADSFDEDSVSDEESPIEGNVFNAPLAPAFDGTEAIQTLQTFDSIEGTDARDELYADLNGAGADTAATITGVEAYFLEAKDAATLDLSDAEGYEELWNSDSRADLELDNVAETAVIGLDGVRGGTTYTVNYTNSVATDTQNVIAQNVGTPDLATSATTLNVTSEIGDGFGTLNLDVSGPVDMVLAGDAASMETFNISGSGPLTLNSTDLGDLEVFNSVGYTDDLSFDLSGSADLHDVQTGDGNDVITVDGNAARGNLAVDLAGGEDILALDNVTGEGDVSALDFEAGLTGVENIAFLDGVTLVDDAVLDLAGVNDDLGAVWFANGINGGGNQLGLANSPVTALNLIVDNPLNDTTSPDMTDLEIAAGNVTDLDILAESTDSNIDVDQIGGAALETLDLVAGNDAYLDVTSDDTNDVSALQSVSVTAGGDSDVDIDADNADADMSTLAAVQVIAGADADLEMDGFEGEQAFASGTSEFVVNGGFNETFIWGVQNGNANDKQVELVFEDGNNVTLDLPDGDSDQATTVTQIVNALQAAADPRIADVTSTGNAITIEWVDDEATNLIGVNFSQGAPVGTDPTATLSNDIAEVPAVPASGFEGLETVVVDAADEADVNLDEVFGAFTLQVSANGTANADDEVFGSQDTVDVDLSNTGVVSATIDGGSEFDYVRDVDGVVTGLDDIDFTSVSINDDGVENGLAPYGNPNLTTLDVGGAAVDVYLSGDLSSFSTLDLTDATNWFDVDSSGAEFELDGGEFVTYLIGSTASEWGGSTVSGGDSLITMNADGRETVTFTEDTFGTVVLDGFTAGTDPLPTDRIDLSELGFTDQGQLVFEIGDYTDGNGEWAADAGGDDVRIADLDGGIADFAGEIIVTGVDVNDLQSNILYA</sequence>
<dbReference type="Proteomes" id="UP000295733">
    <property type="component" value="Unassembled WGS sequence"/>
</dbReference>
<comment type="caution">
    <text evidence="1">The sequence shown here is derived from an EMBL/GenBank/DDBJ whole genome shotgun (WGS) entry which is preliminary data.</text>
</comment>
<keyword evidence="2" id="KW-1185">Reference proteome</keyword>
<dbReference type="AlphaFoldDB" id="A0A4R2NFM8"/>